<evidence type="ECO:0000256" key="1">
    <source>
        <dbReference type="SAM" id="Phobius"/>
    </source>
</evidence>
<gene>
    <name evidence="2" type="ordered locus">Meso_4064</name>
</gene>
<dbReference type="OrthoDB" id="8116910at2"/>
<accession>Q11AZ4</accession>
<name>Q11AZ4_CHESB</name>
<feature type="transmembrane region" description="Helical" evidence="1">
    <location>
        <begin position="66"/>
        <end position="87"/>
    </location>
</feature>
<organism evidence="2">
    <name type="scientific">Chelativorans sp. (strain BNC1)</name>
    <dbReference type="NCBI Taxonomy" id="266779"/>
    <lineage>
        <taxon>Bacteria</taxon>
        <taxon>Pseudomonadati</taxon>
        <taxon>Pseudomonadota</taxon>
        <taxon>Alphaproteobacteria</taxon>
        <taxon>Hyphomicrobiales</taxon>
        <taxon>Phyllobacteriaceae</taxon>
        <taxon>Chelativorans</taxon>
    </lineage>
</organism>
<keyword evidence="1" id="KW-0812">Transmembrane</keyword>
<dbReference type="KEGG" id="mes:Meso_4064"/>
<dbReference type="EMBL" id="CP000390">
    <property type="protein sequence ID" value="ABG65431.1"/>
    <property type="molecule type" value="Genomic_DNA"/>
</dbReference>
<keyword evidence="1" id="KW-0472">Membrane</keyword>
<dbReference type="HOGENOM" id="CLU_2435491_0_0_5"/>
<keyword evidence="1" id="KW-1133">Transmembrane helix</keyword>
<dbReference type="AlphaFoldDB" id="Q11AZ4"/>
<proteinExistence type="predicted"/>
<reference evidence="2" key="1">
    <citation type="submission" date="2006-06" db="EMBL/GenBank/DDBJ databases">
        <title>Complete sequence of chromosome of Chelativorans sp. BNC1.</title>
        <authorList>
            <consortium name="US DOE Joint Genome Institute"/>
            <person name="Copeland A."/>
            <person name="Lucas S."/>
            <person name="Lapidus A."/>
            <person name="Barry K."/>
            <person name="Detter J.C."/>
            <person name="Glavina del Rio T."/>
            <person name="Hammon N."/>
            <person name="Israni S."/>
            <person name="Dalin E."/>
            <person name="Tice H."/>
            <person name="Pitluck S."/>
            <person name="Chertkov O."/>
            <person name="Brettin T."/>
            <person name="Bruce D."/>
            <person name="Han C."/>
            <person name="Tapia R."/>
            <person name="Gilna P."/>
            <person name="Schmutz J."/>
            <person name="Larimer F."/>
            <person name="Land M."/>
            <person name="Hauser L."/>
            <person name="Kyrpides N."/>
            <person name="Mikhailova N."/>
            <person name="Richardson P."/>
        </authorList>
    </citation>
    <scope>NUCLEOTIDE SEQUENCE</scope>
    <source>
        <strain evidence="2">BNC1</strain>
    </source>
</reference>
<feature type="transmembrane region" description="Helical" evidence="1">
    <location>
        <begin position="33"/>
        <end position="54"/>
    </location>
</feature>
<sequence precursor="true">MVPALAAICAAVMMAFAALRGLRPNAKAIERLYSVATGGWSALGAAIYYPALYGRWAPIGLSHNHLLVTVFGFGLVFLGVVGASLLIGDQ</sequence>
<evidence type="ECO:0000313" key="2">
    <source>
        <dbReference type="EMBL" id="ABG65431.1"/>
    </source>
</evidence>
<protein>
    <submittedName>
        <fullName evidence="2">Uncharacterized protein</fullName>
    </submittedName>
</protein>